<dbReference type="Proteomes" id="UP000290204">
    <property type="component" value="Unassembled WGS sequence"/>
</dbReference>
<evidence type="ECO:0000313" key="2">
    <source>
        <dbReference type="EMBL" id="RXK58501.1"/>
    </source>
</evidence>
<dbReference type="EMBL" id="SDHW01000006">
    <property type="protein sequence ID" value="RXK58501.1"/>
    <property type="molecule type" value="Genomic_DNA"/>
</dbReference>
<dbReference type="AlphaFoldDB" id="A0A4Q1CF85"/>
<comment type="caution">
    <text evidence="2">The sequence shown here is derived from an EMBL/GenBank/DDBJ whole genome shotgun (WGS) entry which is preliminary data.</text>
</comment>
<dbReference type="OrthoDB" id="1445639at2"/>
<feature type="chain" id="PRO_5020202822" evidence="1">
    <location>
        <begin position="23"/>
        <end position="148"/>
    </location>
</feature>
<evidence type="ECO:0000256" key="1">
    <source>
        <dbReference type="SAM" id="SignalP"/>
    </source>
</evidence>
<feature type="signal peptide" evidence="1">
    <location>
        <begin position="1"/>
        <end position="22"/>
    </location>
</feature>
<accession>A0A4Q1CF85</accession>
<keyword evidence="3" id="KW-1185">Reference proteome</keyword>
<keyword evidence="1" id="KW-0732">Signal</keyword>
<organism evidence="2 3">
    <name type="scientific">Lacibacter luteus</name>
    <dbReference type="NCBI Taxonomy" id="2508719"/>
    <lineage>
        <taxon>Bacteria</taxon>
        <taxon>Pseudomonadati</taxon>
        <taxon>Bacteroidota</taxon>
        <taxon>Chitinophagia</taxon>
        <taxon>Chitinophagales</taxon>
        <taxon>Chitinophagaceae</taxon>
        <taxon>Lacibacter</taxon>
    </lineage>
</organism>
<evidence type="ECO:0000313" key="3">
    <source>
        <dbReference type="Proteomes" id="UP000290204"/>
    </source>
</evidence>
<reference evidence="2 3" key="1">
    <citation type="submission" date="2019-01" db="EMBL/GenBank/DDBJ databases">
        <title>Lacibacter sp. strain TTM-7.</title>
        <authorList>
            <person name="Chen W.-M."/>
        </authorList>
    </citation>
    <scope>NUCLEOTIDE SEQUENCE [LARGE SCALE GENOMIC DNA]</scope>
    <source>
        <strain evidence="2 3">TTM-7</strain>
    </source>
</reference>
<sequence length="148" mass="17236">MRQTLFVAATLFCMHVSTHLVAQETKEPNPVIVTTWMFTPPENGDTTLKGVNVDSLVMYYIDKGVRPNTLIKNFRILTHYWGDDNFKILFIYEIDGFGNIPKASNKTSELIDASFKKDADKNLFWKRWERIFNRHEDSIMANWGTPKM</sequence>
<gene>
    <name evidence="2" type="ORF">ESA94_17850</name>
</gene>
<proteinExistence type="predicted"/>
<dbReference type="RefSeq" id="WP_129132302.1">
    <property type="nucleotide sequence ID" value="NZ_SDHW01000006.1"/>
</dbReference>
<protein>
    <submittedName>
        <fullName evidence="2">Uncharacterized protein</fullName>
    </submittedName>
</protein>
<name>A0A4Q1CF85_9BACT</name>